<proteinExistence type="predicted"/>
<dbReference type="RefSeq" id="WP_090215883.1">
    <property type="nucleotide sequence ID" value="NZ_FOYO01000001.1"/>
</dbReference>
<accession>A0A1I6GSE8</accession>
<reference evidence="2" key="1">
    <citation type="submission" date="2016-10" db="EMBL/GenBank/DDBJ databases">
        <authorList>
            <person name="Varghese N."/>
            <person name="Submissions S."/>
        </authorList>
    </citation>
    <scope>NUCLEOTIDE SEQUENCE [LARGE SCALE GENOMIC DNA]</scope>
    <source>
        <strain evidence="2">DSM 26921</strain>
    </source>
</reference>
<sequence length="68" mass="7387">MKGLDVVTINSKSMCANSNFNPAKVSYEFQLALTRSGRIIAAEKVGFPNVVFLAAAANQTKRTLMTIH</sequence>
<dbReference type="EMBL" id="FOYO01000001">
    <property type="protein sequence ID" value="SFR45039.1"/>
    <property type="molecule type" value="Genomic_DNA"/>
</dbReference>
<evidence type="ECO:0000313" key="2">
    <source>
        <dbReference type="Proteomes" id="UP000199658"/>
    </source>
</evidence>
<dbReference type="Proteomes" id="UP000199658">
    <property type="component" value="Unassembled WGS sequence"/>
</dbReference>
<gene>
    <name evidence="1" type="ORF">SAMN04488002_1911</name>
</gene>
<evidence type="ECO:0000313" key="1">
    <source>
        <dbReference type="EMBL" id="SFR45039.1"/>
    </source>
</evidence>
<protein>
    <submittedName>
        <fullName evidence="1">Uncharacterized protein</fullName>
    </submittedName>
</protein>
<organism evidence="1 2">
    <name type="scientific">Litoreibacter janthinus</name>
    <dbReference type="NCBI Taxonomy" id="670154"/>
    <lineage>
        <taxon>Bacteria</taxon>
        <taxon>Pseudomonadati</taxon>
        <taxon>Pseudomonadota</taxon>
        <taxon>Alphaproteobacteria</taxon>
        <taxon>Rhodobacterales</taxon>
        <taxon>Roseobacteraceae</taxon>
        <taxon>Litoreibacter</taxon>
    </lineage>
</organism>
<name>A0A1I6GSE8_9RHOB</name>
<keyword evidence="2" id="KW-1185">Reference proteome</keyword>
<dbReference type="AlphaFoldDB" id="A0A1I6GSE8"/>